<feature type="domain" description="MARVEL" evidence="6">
    <location>
        <begin position="7"/>
        <end position="138"/>
    </location>
</feature>
<accession>A0A6A5S3I7</accession>
<keyword evidence="4 5" id="KW-0472">Membrane</keyword>
<dbReference type="RefSeq" id="XP_033454252.1">
    <property type="nucleotide sequence ID" value="XM_033587183.1"/>
</dbReference>
<dbReference type="Pfam" id="PF01284">
    <property type="entry name" value="MARVEL"/>
    <property type="match status" value="1"/>
</dbReference>
<gene>
    <name evidence="7" type="ORF">M421DRAFT_110237</name>
</gene>
<feature type="transmembrane region" description="Helical" evidence="5">
    <location>
        <begin position="76"/>
        <end position="93"/>
    </location>
</feature>
<feature type="transmembrane region" description="Helical" evidence="5">
    <location>
        <begin position="123"/>
        <end position="143"/>
    </location>
</feature>
<name>A0A6A5S3I7_9PLEO</name>
<dbReference type="OrthoDB" id="4074965at2759"/>
<dbReference type="PANTHER" id="PTHR39608:SF1">
    <property type="entry name" value="INTEGRAL MEMBRANE PROTEIN (AFU_ORTHOLOGUE AFUA_5G08640)"/>
    <property type="match status" value="1"/>
</dbReference>
<keyword evidence="8" id="KW-1185">Reference proteome</keyword>
<reference evidence="7" key="1">
    <citation type="journal article" date="2020" name="Stud. Mycol.">
        <title>101 Dothideomycetes genomes: a test case for predicting lifestyles and emergence of pathogens.</title>
        <authorList>
            <person name="Haridas S."/>
            <person name="Albert R."/>
            <person name="Binder M."/>
            <person name="Bloem J."/>
            <person name="Labutti K."/>
            <person name="Salamov A."/>
            <person name="Andreopoulos B."/>
            <person name="Baker S."/>
            <person name="Barry K."/>
            <person name="Bills G."/>
            <person name="Bluhm B."/>
            <person name="Cannon C."/>
            <person name="Castanera R."/>
            <person name="Culley D."/>
            <person name="Daum C."/>
            <person name="Ezra D."/>
            <person name="Gonzalez J."/>
            <person name="Henrissat B."/>
            <person name="Kuo A."/>
            <person name="Liang C."/>
            <person name="Lipzen A."/>
            <person name="Lutzoni F."/>
            <person name="Magnuson J."/>
            <person name="Mondo S."/>
            <person name="Nolan M."/>
            <person name="Ohm R."/>
            <person name="Pangilinan J."/>
            <person name="Park H.-J."/>
            <person name="Ramirez L."/>
            <person name="Alfaro M."/>
            <person name="Sun H."/>
            <person name="Tritt A."/>
            <person name="Yoshinaga Y."/>
            <person name="Zwiers L.-H."/>
            <person name="Turgeon B."/>
            <person name="Goodwin S."/>
            <person name="Spatafora J."/>
            <person name="Crous P."/>
            <person name="Grigoriev I."/>
        </authorList>
    </citation>
    <scope>NUCLEOTIDE SEQUENCE</scope>
    <source>
        <strain evidence="7">CBS 183.55</strain>
    </source>
</reference>
<dbReference type="GO" id="GO:0016020">
    <property type="term" value="C:membrane"/>
    <property type="evidence" value="ECO:0007669"/>
    <property type="project" value="UniProtKB-SubCell"/>
</dbReference>
<organism evidence="7 8">
    <name type="scientific">Didymella exigua CBS 183.55</name>
    <dbReference type="NCBI Taxonomy" id="1150837"/>
    <lineage>
        <taxon>Eukaryota</taxon>
        <taxon>Fungi</taxon>
        <taxon>Dikarya</taxon>
        <taxon>Ascomycota</taxon>
        <taxon>Pezizomycotina</taxon>
        <taxon>Dothideomycetes</taxon>
        <taxon>Pleosporomycetidae</taxon>
        <taxon>Pleosporales</taxon>
        <taxon>Pleosporineae</taxon>
        <taxon>Didymellaceae</taxon>
        <taxon>Didymella</taxon>
    </lineage>
</organism>
<evidence type="ECO:0000256" key="3">
    <source>
        <dbReference type="ARBA" id="ARBA00022989"/>
    </source>
</evidence>
<keyword evidence="2 5" id="KW-0812">Transmembrane</keyword>
<dbReference type="EMBL" id="ML978956">
    <property type="protein sequence ID" value="KAF1934004.1"/>
    <property type="molecule type" value="Genomic_DNA"/>
</dbReference>
<evidence type="ECO:0000313" key="7">
    <source>
        <dbReference type="EMBL" id="KAF1934004.1"/>
    </source>
</evidence>
<dbReference type="InterPro" id="IPR008253">
    <property type="entry name" value="Marvel"/>
</dbReference>
<sequence>MTVIRIVSIALRVAQFITAAVVLGLTAFFLHQYDKYHIGPFNRLVYSVVIAALSVWLSLLWVVLPHATWAHFGTDLIFCAAWFAVFGLLQDYYDDSMKCGSMWAWNNIDLTNNYCGQWNAAQAFSFLAAVFWFASFIVGILAWSKARHSPVATDGAPARRGFFRRAPRSQV</sequence>
<evidence type="ECO:0000313" key="8">
    <source>
        <dbReference type="Proteomes" id="UP000800082"/>
    </source>
</evidence>
<feature type="transmembrane region" description="Helical" evidence="5">
    <location>
        <begin position="9"/>
        <end position="32"/>
    </location>
</feature>
<comment type="subcellular location">
    <subcellularLocation>
        <location evidence="1">Membrane</location>
        <topology evidence="1">Multi-pass membrane protein</topology>
    </subcellularLocation>
</comment>
<dbReference type="Proteomes" id="UP000800082">
    <property type="component" value="Unassembled WGS sequence"/>
</dbReference>
<evidence type="ECO:0000256" key="2">
    <source>
        <dbReference type="ARBA" id="ARBA00022692"/>
    </source>
</evidence>
<dbReference type="AlphaFoldDB" id="A0A6A5S3I7"/>
<proteinExistence type="predicted"/>
<protein>
    <recommendedName>
        <fullName evidence="6">MARVEL domain-containing protein</fullName>
    </recommendedName>
</protein>
<evidence type="ECO:0000256" key="1">
    <source>
        <dbReference type="ARBA" id="ARBA00004141"/>
    </source>
</evidence>
<evidence type="ECO:0000259" key="6">
    <source>
        <dbReference type="Pfam" id="PF01284"/>
    </source>
</evidence>
<feature type="transmembrane region" description="Helical" evidence="5">
    <location>
        <begin position="44"/>
        <end position="64"/>
    </location>
</feature>
<dbReference type="PANTHER" id="PTHR39608">
    <property type="entry name" value="INTEGRAL MEMBRANE PROTEIN (AFU_ORTHOLOGUE AFUA_5G08640)"/>
    <property type="match status" value="1"/>
</dbReference>
<keyword evidence="3 5" id="KW-1133">Transmembrane helix</keyword>
<dbReference type="GeneID" id="54344829"/>
<evidence type="ECO:0000256" key="4">
    <source>
        <dbReference type="ARBA" id="ARBA00023136"/>
    </source>
</evidence>
<evidence type="ECO:0000256" key="5">
    <source>
        <dbReference type="SAM" id="Phobius"/>
    </source>
</evidence>